<accession>A0A1I8A9N1</accession>
<feature type="transmembrane region" description="Helical" evidence="1">
    <location>
        <begin position="38"/>
        <end position="61"/>
    </location>
</feature>
<evidence type="ECO:0000313" key="3">
    <source>
        <dbReference type="WBParaSite" id="L893_g34086.t1"/>
    </source>
</evidence>
<organism evidence="2 3">
    <name type="scientific">Steinernema glaseri</name>
    <dbReference type="NCBI Taxonomy" id="37863"/>
    <lineage>
        <taxon>Eukaryota</taxon>
        <taxon>Metazoa</taxon>
        <taxon>Ecdysozoa</taxon>
        <taxon>Nematoda</taxon>
        <taxon>Chromadorea</taxon>
        <taxon>Rhabditida</taxon>
        <taxon>Tylenchina</taxon>
        <taxon>Panagrolaimomorpha</taxon>
        <taxon>Strongyloidoidea</taxon>
        <taxon>Steinernematidae</taxon>
        <taxon>Steinernema</taxon>
    </lineage>
</organism>
<keyword evidence="1" id="KW-1133">Transmembrane helix</keyword>
<dbReference type="AlphaFoldDB" id="A0A1I8A9N1"/>
<name>A0A1I8A9N1_9BILA</name>
<proteinExistence type="predicted"/>
<evidence type="ECO:0000256" key="1">
    <source>
        <dbReference type="SAM" id="Phobius"/>
    </source>
</evidence>
<protein>
    <submittedName>
        <fullName evidence="3">PKD_channel domain-containing protein</fullName>
    </submittedName>
</protein>
<dbReference type="WBParaSite" id="L893_g34086.t1">
    <property type="protein sequence ID" value="L893_g34086.t1"/>
    <property type="gene ID" value="L893_g34086"/>
</dbReference>
<dbReference type="Proteomes" id="UP000095287">
    <property type="component" value="Unplaced"/>
</dbReference>
<sequence>MSYLVEPDMATVLLITVIGYRLVDNVLRLVGAFGHAPLLMQLFDVSFIAFGIVVLTVLFVLRLLTSISDDQDDENVFEDEVLRRLDNHIGETSIV</sequence>
<keyword evidence="1" id="KW-0812">Transmembrane</keyword>
<reference evidence="3" key="1">
    <citation type="submission" date="2016-11" db="UniProtKB">
        <authorList>
            <consortium name="WormBaseParasite"/>
        </authorList>
    </citation>
    <scope>IDENTIFICATION</scope>
</reference>
<keyword evidence="2" id="KW-1185">Reference proteome</keyword>
<keyword evidence="1" id="KW-0472">Membrane</keyword>
<evidence type="ECO:0000313" key="2">
    <source>
        <dbReference type="Proteomes" id="UP000095287"/>
    </source>
</evidence>